<name>A0AAV2TXU8_CALDB</name>
<evidence type="ECO:0000313" key="2">
    <source>
        <dbReference type="Proteomes" id="UP001497525"/>
    </source>
</evidence>
<comment type="caution">
    <text evidence="1">The sequence shown here is derived from an EMBL/GenBank/DDBJ whole genome shotgun (WGS) entry which is preliminary data.</text>
</comment>
<dbReference type="AlphaFoldDB" id="A0AAV2TXU8"/>
<reference evidence="1" key="1">
    <citation type="submission" date="2024-06" db="EMBL/GenBank/DDBJ databases">
        <authorList>
            <person name="Liu X."/>
            <person name="Lenzi L."/>
            <person name="Haldenby T S."/>
            <person name="Uol C."/>
        </authorList>
    </citation>
    <scope>NUCLEOTIDE SEQUENCE</scope>
</reference>
<protein>
    <submittedName>
        <fullName evidence="1">Uncharacterized protein</fullName>
    </submittedName>
</protein>
<accession>A0AAV2TXU8</accession>
<proteinExistence type="predicted"/>
<dbReference type="Proteomes" id="UP001497525">
    <property type="component" value="Unassembled WGS sequence"/>
</dbReference>
<evidence type="ECO:0000313" key="1">
    <source>
        <dbReference type="EMBL" id="CAL5140199.1"/>
    </source>
</evidence>
<organism evidence="1 2">
    <name type="scientific">Calicophoron daubneyi</name>
    <name type="common">Rumen fluke</name>
    <name type="synonym">Paramphistomum daubneyi</name>
    <dbReference type="NCBI Taxonomy" id="300641"/>
    <lineage>
        <taxon>Eukaryota</taxon>
        <taxon>Metazoa</taxon>
        <taxon>Spiralia</taxon>
        <taxon>Lophotrochozoa</taxon>
        <taxon>Platyhelminthes</taxon>
        <taxon>Trematoda</taxon>
        <taxon>Digenea</taxon>
        <taxon>Plagiorchiida</taxon>
        <taxon>Pronocephalata</taxon>
        <taxon>Paramphistomoidea</taxon>
        <taxon>Paramphistomidae</taxon>
        <taxon>Calicophoron</taxon>
    </lineage>
</organism>
<sequence>MNLVLRRFFSQVCMKTKRQGQRVRLSARNKEEVNKRNANYIPRIKRIAFKNVPRNFEIKWKDASFPAKRSEDEQNEESSTAKFRNKSRHLRKLLISGHSPTISQTESTLLVFRGGQRWHPNSYCNNTPKNSPGDSCADEEKLTLSGSPSCCTNCSFYEKYMTERLFSPSLLSSSADCSLFSSGTFSLSQAWALDQDKNAAWKIYQPKESFYAPLHVLSMRFSLPPLRPTSAPAILKRSKVY</sequence>
<gene>
    <name evidence="1" type="ORF">CDAUBV1_LOCUS15374</name>
</gene>
<dbReference type="EMBL" id="CAXLJL010000711">
    <property type="protein sequence ID" value="CAL5140199.1"/>
    <property type="molecule type" value="Genomic_DNA"/>
</dbReference>